<gene>
    <name evidence="3" type="ORF">HNQ47_000658</name>
</gene>
<dbReference type="Proteomes" id="UP000539953">
    <property type="component" value="Unassembled WGS sequence"/>
</dbReference>
<dbReference type="AlphaFoldDB" id="A0A7W8CX99"/>
<dbReference type="InterPro" id="IPR004380">
    <property type="entry name" value="Asp_race"/>
</dbReference>
<dbReference type="GO" id="GO:0047689">
    <property type="term" value="F:aspartate racemase activity"/>
    <property type="evidence" value="ECO:0007669"/>
    <property type="project" value="UniProtKB-EC"/>
</dbReference>
<sequence>MKKLGLIGGTGPESTLIYYKNIEQGVQKKIGKPYFPPMTIESLSVFEVLRYCDTGDYQGLTEYLVQGFQALAAAGCDFGAFTGITPHIVIDKVKEKSPIPIVSMIDTAADDALMKGYTNVGLIGTYPTMSGHFFQENFKKKGIQVVCPHEDEMRLIGNKIETELEYGKVIPETRDRVIEIVRRMQEEEHIQAVVLGCTELPLLFKEAKCPVETIDVLAVHLEALIRMILEQQKME</sequence>
<dbReference type="PANTHER" id="PTHR21198:SF7">
    <property type="entry name" value="ASPARTATE-GLUTAMATE RACEMASE FAMILY"/>
    <property type="match status" value="1"/>
</dbReference>
<comment type="caution">
    <text evidence="3">The sequence shown here is derived from an EMBL/GenBank/DDBJ whole genome shotgun (WGS) entry which is preliminary data.</text>
</comment>
<accession>A0A7W8CX99</accession>
<protein>
    <submittedName>
        <fullName evidence="3">Aspartate racemase</fullName>
        <ecNumber evidence="3">5.1.1.13</ecNumber>
    </submittedName>
</protein>
<keyword evidence="2 3" id="KW-0413">Isomerase</keyword>
<dbReference type="InterPro" id="IPR001920">
    <property type="entry name" value="Asp/Glu_race"/>
</dbReference>
<keyword evidence="4" id="KW-1185">Reference proteome</keyword>
<dbReference type="PROSITE" id="PS00924">
    <property type="entry name" value="ASP_GLU_RACEMASE_2"/>
    <property type="match status" value="1"/>
</dbReference>
<evidence type="ECO:0000313" key="3">
    <source>
        <dbReference type="EMBL" id="MBB5182639.1"/>
    </source>
</evidence>
<evidence type="ECO:0000256" key="1">
    <source>
        <dbReference type="ARBA" id="ARBA00007847"/>
    </source>
</evidence>
<dbReference type="RefSeq" id="WP_183327482.1">
    <property type="nucleotide sequence ID" value="NZ_JACHHK010000002.1"/>
</dbReference>
<dbReference type="InterPro" id="IPR015942">
    <property type="entry name" value="Asp/Glu/hydantoin_racemase"/>
</dbReference>
<name>A0A7W8CX99_9FIRM</name>
<dbReference type="EMBL" id="JACHHK010000002">
    <property type="protein sequence ID" value="MBB5182639.1"/>
    <property type="molecule type" value="Genomic_DNA"/>
</dbReference>
<dbReference type="SUPFAM" id="SSF53681">
    <property type="entry name" value="Aspartate/glutamate racemase"/>
    <property type="match status" value="2"/>
</dbReference>
<proteinExistence type="inferred from homology"/>
<dbReference type="Gene3D" id="3.40.50.1860">
    <property type="match status" value="2"/>
</dbReference>
<dbReference type="NCBIfam" id="TIGR00035">
    <property type="entry name" value="asp_race"/>
    <property type="match status" value="1"/>
</dbReference>
<dbReference type="InterPro" id="IPR033134">
    <property type="entry name" value="Asp/Glu_racemase_AS_2"/>
</dbReference>
<dbReference type="Pfam" id="PF01177">
    <property type="entry name" value="Asp_Glu_race"/>
    <property type="match status" value="1"/>
</dbReference>
<organism evidence="3 4">
    <name type="scientific">Catenisphaera adipataccumulans</name>
    <dbReference type="NCBI Taxonomy" id="700500"/>
    <lineage>
        <taxon>Bacteria</taxon>
        <taxon>Bacillati</taxon>
        <taxon>Bacillota</taxon>
        <taxon>Erysipelotrichia</taxon>
        <taxon>Erysipelotrichales</taxon>
        <taxon>Erysipelotrichaceae</taxon>
        <taxon>Catenisphaera</taxon>
    </lineage>
</organism>
<reference evidence="3 4" key="1">
    <citation type="submission" date="2020-08" db="EMBL/GenBank/DDBJ databases">
        <title>Genomic Encyclopedia of Type Strains, Phase IV (KMG-IV): sequencing the most valuable type-strain genomes for metagenomic binning, comparative biology and taxonomic classification.</title>
        <authorList>
            <person name="Goeker M."/>
        </authorList>
    </citation>
    <scope>NUCLEOTIDE SEQUENCE [LARGE SCALE GENOMIC DNA]</scope>
    <source>
        <strain evidence="3 4">DSM 25799</strain>
    </source>
</reference>
<comment type="similarity">
    <text evidence="1">Belongs to the aspartate/glutamate racemases family.</text>
</comment>
<evidence type="ECO:0000256" key="2">
    <source>
        <dbReference type="ARBA" id="ARBA00023235"/>
    </source>
</evidence>
<evidence type="ECO:0000313" key="4">
    <source>
        <dbReference type="Proteomes" id="UP000539953"/>
    </source>
</evidence>
<dbReference type="PANTHER" id="PTHR21198">
    <property type="entry name" value="GLUTAMATE RACEMASE"/>
    <property type="match status" value="1"/>
</dbReference>
<dbReference type="EC" id="5.1.1.13" evidence="3"/>